<keyword evidence="1" id="KW-1133">Transmembrane helix</keyword>
<keyword evidence="1" id="KW-0472">Membrane</keyword>
<dbReference type="InterPro" id="IPR058521">
    <property type="entry name" value="DUF8208"/>
</dbReference>
<dbReference type="InterPro" id="IPR058066">
    <property type="entry name" value="pXO2-14_N"/>
</dbReference>
<dbReference type="RefSeq" id="WP_003750126.1">
    <property type="nucleotide sequence ID" value="NZ_CM001051.1"/>
</dbReference>
<protein>
    <submittedName>
        <fullName evidence="3">Putative membrane spaning protein</fullName>
    </submittedName>
</protein>
<dbReference type="EMBL" id="ADXJ01001311">
    <property type="protein sequence ID" value="EFR98673.1"/>
    <property type="molecule type" value="Genomic_DNA"/>
</dbReference>
<evidence type="ECO:0000256" key="1">
    <source>
        <dbReference type="SAM" id="Phobius"/>
    </source>
</evidence>
<reference evidence="3" key="1">
    <citation type="journal article" date="2010" name="Microbiol. Resour. Announc.">
        <title>Comparative genomics of the bacterial genus Listeria: Genome evolution is characterized by limited gene acquisition and limited gene loss.</title>
        <authorList>
            <person name="den Bakker H.C."/>
            <person name="Cummings C.A."/>
            <person name="Ferreira V."/>
            <person name="Vatta P."/>
            <person name="Orsi R.H."/>
            <person name="Degoricija L."/>
            <person name="Barker M."/>
            <person name="Petrauskene O."/>
            <person name="Furtado M.R."/>
            <person name="Wiedmann M."/>
        </authorList>
    </citation>
    <scope>NUCLEOTIDE SEQUENCE [LARGE SCALE GENOMIC DNA]</scope>
    <source>
        <strain evidence="3">FSL N1-067</strain>
    </source>
</reference>
<feature type="transmembrane region" description="Helical" evidence="1">
    <location>
        <begin position="76"/>
        <end position="94"/>
    </location>
</feature>
<organism evidence="3">
    <name type="scientific">Listeria seeligeri FSL N1-067</name>
    <dbReference type="NCBI Taxonomy" id="702453"/>
    <lineage>
        <taxon>Bacteria</taxon>
        <taxon>Bacillati</taxon>
        <taxon>Bacillota</taxon>
        <taxon>Bacilli</taxon>
        <taxon>Bacillales</taxon>
        <taxon>Listeriaceae</taxon>
        <taxon>Listeria</taxon>
    </lineage>
</organism>
<dbReference type="AlphaFoldDB" id="E3ZUM7"/>
<sequence>MAVKDETVIKLHQKFHELLHPSNIGVDMMHNMGWSFVNGLAWIMDQLEGITDNVLSFFGFFKSAPVKQFIQDFKPLLVVLLAISFMYVGYLLIFQRKFDRSLILINMVLAIFMIIALPHGMNKGVEFTKEAVTVIKKQGTKANDTSTADSIIRKNTYDLALLDAKGWKKKSNGIVNYSSDTLRNLSMDSTIDEDFEPKKGKELSEKTQR</sequence>
<dbReference type="HOGENOM" id="CLU_1317901_0_0_9"/>
<dbReference type="NCBIfam" id="NF045890">
    <property type="entry name" value="conj_pls20_p028"/>
    <property type="match status" value="1"/>
</dbReference>
<evidence type="ECO:0000259" key="2">
    <source>
        <dbReference type="Pfam" id="PF26635"/>
    </source>
</evidence>
<comment type="caution">
    <text evidence="3">The sequence shown here is derived from an EMBL/GenBank/DDBJ whole genome shotgun (WGS) entry which is preliminary data.</text>
</comment>
<proteinExistence type="predicted"/>
<feature type="transmembrane region" description="Helical" evidence="1">
    <location>
        <begin position="101"/>
        <end position="121"/>
    </location>
</feature>
<accession>E3ZUM7</accession>
<name>E3ZUM7_LISSE</name>
<feature type="domain" description="DUF8208" evidence="2">
    <location>
        <begin position="22"/>
        <end position="208"/>
    </location>
</feature>
<feature type="non-terminal residue" evidence="3">
    <location>
        <position position="209"/>
    </location>
</feature>
<keyword evidence="1" id="KW-0812">Transmembrane</keyword>
<evidence type="ECO:0000313" key="3">
    <source>
        <dbReference type="EMBL" id="EFR98673.1"/>
    </source>
</evidence>
<dbReference type="Proteomes" id="UP000004302">
    <property type="component" value="Chromosome"/>
</dbReference>
<gene>
    <name evidence="3" type="ORF">NT03LS_3415</name>
</gene>
<dbReference type="Pfam" id="PF26635">
    <property type="entry name" value="DUF8208"/>
    <property type="match status" value="1"/>
</dbReference>